<reference evidence="1 2" key="1">
    <citation type="submission" date="2020-02" db="EMBL/GenBank/DDBJ databases">
        <title>Tigecycline-resistant Acinetobacter species from pigs and migratory birds.</title>
        <authorList>
            <person name="Chen C."/>
            <person name="Sun J."/>
            <person name="Liao X.-P."/>
            <person name="Liu Y.-H."/>
        </authorList>
    </citation>
    <scope>NUCLEOTIDE SEQUENCE [LARGE SCALE GENOMIC DNA]</scope>
    <source>
        <strain evidence="1 2">YH12207_T</strain>
    </source>
</reference>
<protein>
    <recommendedName>
        <fullName evidence="3">MerR family transcriptional regulator</fullName>
    </recommendedName>
</protein>
<keyword evidence="2" id="KW-1185">Reference proteome</keyword>
<name>A0A7S7AIG6_9GAMM</name>
<dbReference type="Proteomes" id="UP000593966">
    <property type="component" value="Chromosome"/>
</dbReference>
<evidence type="ECO:0008006" key="3">
    <source>
        <dbReference type="Google" id="ProtNLM"/>
    </source>
</evidence>
<dbReference type="AlphaFoldDB" id="A0A7S7AIG6"/>
<accession>A0A7S7AIG6</accession>
<sequence length="59" mass="7079">MKWYSMTKVAQELGMAVNTFKKYYLDQYPPDREFANRKDWTASSVQKMRREILKEEGAI</sequence>
<evidence type="ECO:0000313" key="1">
    <source>
        <dbReference type="EMBL" id="QOW46969.1"/>
    </source>
</evidence>
<proteinExistence type="predicted"/>
<evidence type="ECO:0000313" key="2">
    <source>
        <dbReference type="Proteomes" id="UP000593966"/>
    </source>
</evidence>
<dbReference type="RefSeq" id="WP_180048045.1">
    <property type="nucleotide sequence ID" value="NZ_CP048659.1"/>
</dbReference>
<gene>
    <name evidence="1" type="ORF">G0028_14305</name>
</gene>
<organism evidence="1 2">
    <name type="scientific">Acinetobacter piscicola</name>
    <dbReference type="NCBI Taxonomy" id="2006115"/>
    <lineage>
        <taxon>Bacteria</taxon>
        <taxon>Pseudomonadati</taxon>
        <taxon>Pseudomonadota</taxon>
        <taxon>Gammaproteobacteria</taxon>
        <taxon>Moraxellales</taxon>
        <taxon>Moraxellaceae</taxon>
        <taxon>Acinetobacter</taxon>
    </lineage>
</organism>
<dbReference type="EMBL" id="CP048659">
    <property type="protein sequence ID" value="QOW46969.1"/>
    <property type="molecule type" value="Genomic_DNA"/>
</dbReference>